<organism evidence="2 3">
    <name type="scientific">Erinaceus europaeus</name>
    <name type="common">Western European hedgehog</name>
    <dbReference type="NCBI Taxonomy" id="9365"/>
    <lineage>
        <taxon>Eukaryota</taxon>
        <taxon>Metazoa</taxon>
        <taxon>Chordata</taxon>
        <taxon>Craniata</taxon>
        <taxon>Vertebrata</taxon>
        <taxon>Euteleostomi</taxon>
        <taxon>Mammalia</taxon>
        <taxon>Eutheria</taxon>
        <taxon>Laurasiatheria</taxon>
        <taxon>Eulipotyphla</taxon>
        <taxon>Erinaceidae</taxon>
        <taxon>Erinaceinae</taxon>
        <taxon>Erinaceus</taxon>
    </lineage>
</organism>
<dbReference type="OMA" id="KCYGNGI"/>
<dbReference type="AlphaFoldDB" id="A0A1S3W415"/>
<keyword evidence="1" id="KW-0732">Signal</keyword>
<name>A0A1S3W415_ERIEU</name>
<reference evidence="3" key="2">
    <citation type="submission" date="2025-08" db="UniProtKB">
        <authorList>
            <consortium name="RefSeq"/>
        </authorList>
    </citation>
    <scope>IDENTIFICATION</scope>
</reference>
<dbReference type="CTD" id="613211"/>
<evidence type="ECO:0000313" key="3">
    <source>
        <dbReference type="RefSeq" id="XP_016041087.1"/>
    </source>
</evidence>
<dbReference type="STRING" id="9365.ENSEEUP00000012458"/>
<dbReference type="OrthoDB" id="9832741at2759"/>
<dbReference type="RefSeq" id="XP_016041087.1">
    <property type="nucleotide sequence ID" value="XM_016185601.1"/>
</dbReference>
<dbReference type="GeneID" id="107522221"/>
<proteinExistence type="predicted"/>
<feature type="signal peptide" evidence="1">
    <location>
        <begin position="1"/>
        <end position="19"/>
    </location>
</feature>
<gene>
    <name evidence="3" type="primary">DEFB134</name>
</gene>
<reference evidence="2" key="1">
    <citation type="submission" date="2025-05" db="UniProtKB">
        <authorList>
            <consortium name="RefSeq"/>
        </authorList>
    </citation>
    <scope>NUCLEOTIDE SEQUENCE [LARGE SCALE GENOMIC DNA]</scope>
</reference>
<feature type="chain" id="PRO_5010295660" evidence="1">
    <location>
        <begin position="20"/>
        <end position="66"/>
    </location>
</feature>
<dbReference type="Proteomes" id="UP001652624">
    <property type="component" value="Chromosome 2"/>
</dbReference>
<keyword evidence="2" id="KW-1185">Reference proteome</keyword>
<evidence type="ECO:0000256" key="1">
    <source>
        <dbReference type="SAM" id="SignalP"/>
    </source>
</evidence>
<accession>A0A1S3W415</accession>
<protein>
    <submittedName>
        <fullName evidence="3">Beta-defensin 134</fullName>
    </submittedName>
</protein>
<evidence type="ECO:0000313" key="2">
    <source>
        <dbReference type="Proteomes" id="UP001652624"/>
    </source>
</evidence>
<sequence length="66" mass="7476">MKLLVVILIFLLCGRQVAAGVNPLSTEIKKKCRQYGICRIECYQSEMLIAYCAFYLECCVKGNPEP</sequence>
<dbReference type="InParanoid" id="A0A1S3W415"/>